<dbReference type="GO" id="GO:0016020">
    <property type="term" value="C:membrane"/>
    <property type="evidence" value="ECO:0007669"/>
    <property type="project" value="InterPro"/>
</dbReference>
<evidence type="ECO:0000256" key="1">
    <source>
        <dbReference type="SAM" id="Phobius"/>
    </source>
</evidence>
<feature type="transmembrane region" description="Helical" evidence="1">
    <location>
        <begin position="54"/>
        <end position="79"/>
    </location>
</feature>
<proteinExistence type="predicted"/>
<keyword evidence="1" id="KW-1133">Transmembrane helix</keyword>
<sequence>KCRGSRSGCGWIRLRARSLGPLQRGSSASLALAGIGIGLMVLHAEMLWFGGCPWALYLFLVKCMISISTILLLCLIVAFHAKEIQTQVQIPHPRVAKHSRKEALQSLELTAQVHPGTRCGWGGRAHGRWRGANILDISRVGFQN</sequence>
<dbReference type="Ensembl" id="ENSSDAT00000012163.1">
    <property type="protein sequence ID" value="ENSSDAP00000010733.1"/>
    <property type="gene ID" value="ENSSDAG00000009706.1"/>
</dbReference>
<reference evidence="2" key="2">
    <citation type="submission" date="2025-09" db="UniProtKB">
        <authorList>
            <consortium name="Ensembl"/>
        </authorList>
    </citation>
    <scope>IDENTIFICATION</scope>
</reference>
<protein>
    <submittedName>
        <fullName evidence="2">Uncharacterized protein</fullName>
    </submittedName>
</protein>
<evidence type="ECO:0000313" key="3">
    <source>
        <dbReference type="Proteomes" id="UP000694422"/>
    </source>
</evidence>
<keyword evidence="1" id="KW-0812">Transmembrane</keyword>
<dbReference type="InterPro" id="IPR015449">
    <property type="entry name" value="K_chnl_Ca-activ_SK"/>
</dbReference>
<dbReference type="Proteomes" id="UP000694422">
    <property type="component" value="Unplaced"/>
</dbReference>
<reference evidence="2" key="1">
    <citation type="submission" date="2025-08" db="UniProtKB">
        <authorList>
            <consortium name="Ensembl"/>
        </authorList>
    </citation>
    <scope>IDENTIFICATION</scope>
</reference>
<organism evidence="2 3">
    <name type="scientific">Spermophilus dauricus</name>
    <name type="common">Daurian ground squirrel</name>
    <dbReference type="NCBI Taxonomy" id="99837"/>
    <lineage>
        <taxon>Eukaryota</taxon>
        <taxon>Metazoa</taxon>
        <taxon>Chordata</taxon>
        <taxon>Craniata</taxon>
        <taxon>Vertebrata</taxon>
        <taxon>Euteleostomi</taxon>
        <taxon>Mammalia</taxon>
        <taxon>Eutheria</taxon>
        <taxon>Euarchontoglires</taxon>
        <taxon>Glires</taxon>
        <taxon>Rodentia</taxon>
        <taxon>Sciuromorpha</taxon>
        <taxon>Sciuridae</taxon>
        <taxon>Xerinae</taxon>
        <taxon>Marmotini</taxon>
        <taxon>Spermophilus</taxon>
    </lineage>
</organism>
<name>A0A8C9PMZ9_SPEDA</name>
<keyword evidence="1" id="KW-0472">Membrane</keyword>
<evidence type="ECO:0000313" key="2">
    <source>
        <dbReference type="Ensembl" id="ENSSDAP00000010733.1"/>
    </source>
</evidence>
<keyword evidence="3" id="KW-1185">Reference proteome</keyword>
<dbReference type="Pfam" id="PF03530">
    <property type="entry name" value="SK_channel"/>
    <property type="match status" value="1"/>
</dbReference>
<dbReference type="PANTHER" id="PTHR10153">
    <property type="entry name" value="SMALL CONDUCTANCE CALCIUM-ACTIVATED POTASSIUM CHANNEL"/>
    <property type="match status" value="1"/>
</dbReference>
<feature type="transmembrane region" description="Helical" evidence="1">
    <location>
        <begin position="21"/>
        <end position="42"/>
    </location>
</feature>
<dbReference type="GO" id="GO:0016286">
    <property type="term" value="F:small conductance calcium-activated potassium channel activity"/>
    <property type="evidence" value="ECO:0007669"/>
    <property type="project" value="InterPro"/>
</dbReference>
<dbReference type="AlphaFoldDB" id="A0A8C9PMZ9"/>
<accession>A0A8C9PMZ9</accession>